<dbReference type="PRINTS" id="PR00326">
    <property type="entry name" value="GTP1OBG"/>
</dbReference>
<dbReference type="AlphaFoldDB" id="A0A0B2V589"/>
<dbReference type="PROSITE" id="PS51883">
    <property type="entry name" value="OBG"/>
    <property type="match status" value="1"/>
</dbReference>
<dbReference type="Pfam" id="PF01926">
    <property type="entry name" value="MMR_HSR1"/>
    <property type="match status" value="1"/>
</dbReference>
<feature type="domain" description="Obg" evidence="6">
    <location>
        <begin position="42"/>
        <end position="198"/>
    </location>
</feature>
<dbReference type="InterPro" id="IPR027417">
    <property type="entry name" value="P-loop_NTPase"/>
</dbReference>
<dbReference type="OrthoDB" id="347018at2759"/>
<dbReference type="OMA" id="VVFDWEP"/>
<feature type="domain" description="OBG-type G" evidence="5">
    <location>
        <begin position="199"/>
        <end position="365"/>
    </location>
</feature>
<evidence type="ECO:0000313" key="7">
    <source>
        <dbReference type="EMBL" id="KHN76622.1"/>
    </source>
</evidence>
<dbReference type="GO" id="GO:0005525">
    <property type="term" value="F:GTP binding"/>
    <property type="evidence" value="ECO:0007669"/>
    <property type="project" value="UniProtKB-KW"/>
</dbReference>
<dbReference type="Gene3D" id="3.40.50.300">
    <property type="entry name" value="P-loop containing nucleotide triphosphate hydrolases"/>
    <property type="match status" value="1"/>
</dbReference>
<accession>A0A0B2V589</accession>
<comment type="similarity">
    <text evidence="1">Belongs to the TRAFAC class OBG-HflX-like GTPase superfamily. OBG GTPase family.</text>
</comment>
<dbReference type="InterPro" id="IPR031167">
    <property type="entry name" value="G_OBG"/>
</dbReference>
<dbReference type="InterPro" id="IPR006073">
    <property type="entry name" value="GTP-bd"/>
</dbReference>
<dbReference type="GO" id="GO:0005739">
    <property type="term" value="C:mitochondrion"/>
    <property type="evidence" value="ECO:0007669"/>
    <property type="project" value="TreeGrafter"/>
</dbReference>
<dbReference type="GO" id="GO:0042254">
    <property type="term" value="P:ribosome biogenesis"/>
    <property type="evidence" value="ECO:0007669"/>
    <property type="project" value="UniProtKB-UniRule"/>
</dbReference>
<dbReference type="InterPro" id="IPR006169">
    <property type="entry name" value="GTP1_OBG_dom"/>
</dbReference>
<sequence>MRVQRFLCYSTSRLFTSSLVGRAFSKRPVLPQKRHSEREQAASFVDFKRVTFKAGNGGNGMVSFFRGFRVPFGGPDGGDGGHGAHVILQADESVKDLSQLASVITGKSGEYGKSKSCHGKSAKHLIVKVPLGTVVKQINTDIVLADLTTPGSLFLAARGGAGGHGNQFYASNSVRTPIKAEYGGIGEEKCYDIEMRVMATAGLVGFPNAGKSSLLRAVSRAKPKVASYPFTTLNAHVGIVHYDDYVQISVADIPGLIEGSHKNVGLGFSFLKHITRCHCLFYVLDLSLPRLHEQFDSLRNELERFEEGLSKKSSAVVVNKFDLAPKNLDTNEIRQRFAPQEVFFVSAKFGIGIEPLLTHLRTMYDAHLQHGNQSVTHYEAPSI</sequence>
<dbReference type="SUPFAM" id="SSF82051">
    <property type="entry name" value="Obg GTP-binding protein N-terminal domain"/>
    <property type="match status" value="1"/>
</dbReference>
<reference evidence="7 8" key="1">
    <citation type="submission" date="2014-11" db="EMBL/GenBank/DDBJ databases">
        <title>Genetic blueprint of the zoonotic pathogen Toxocara canis.</title>
        <authorList>
            <person name="Zhu X.-Q."/>
            <person name="Korhonen P.K."/>
            <person name="Cai H."/>
            <person name="Young N.D."/>
            <person name="Nejsum P."/>
            <person name="von Samson-Himmelstjerna G."/>
            <person name="Boag P.R."/>
            <person name="Tan P."/>
            <person name="Li Q."/>
            <person name="Min J."/>
            <person name="Yang Y."/>
            <person name="Wang X."/>
            <person name="Fang X."/>
            <person name="Hall R.S."/>
            <person name="Hofmann A."/>
            <person name="Sternberg P.W."/>
            <person name="Jex A.R."/>
            <person name="Gasser R.B."/>
        </authorList>
    </citation>
    <scope>NUCLEOTIDE SEQUENCE [LARGE SCALE GENOMIC DNA]</scope>
    <source>
        <strain evidence="7">PN_DK_2014</strain>
    </source>
</reference>
<dbReference type="Proteomes" id="UP000031036">
    <property type="component" value="Unassembled WGS sequence"/>
</dbReference>
<keyword evidence="4" id="KW-0342">GTP-binding</keyword>
<evidence type="ECO:0000259" key="6">
    <source>
        <dbReference type="PROSITE" id="PS51883"/>
    </source>
</evidence>
<protein>
    <submittedName>
        <fullName evidence="7">Mitochondrial ribosome-associated GTPase 2</fullName>
    </submittedName>
</protein>
<keyword evidence="3" id="KW-0547">Nucleotide-binding</keyword>
<dbReference type="InterPro" id="IPR036726">
    <property type="entry name" value="GTP1_OBG_dom_sf"/>
</dbReference>
<dbReference type="GO" id="GO:0000287">
    <property type="term" value="F:magnesium ion binding"/>
    <property type="evidence" value="ECO:0007669"/>
    <property type="project" value="InterPro"/>
</dbReference>
<gene>
    <name evidence="7" type="primary">MTG2</name>
    <name evidence="7" type="ORF">Tcan_14957</name>
</gene>
<evidence type="ECO:0000256" key="4">
    <source>
        <dbReference type="ARBA" id="ARBA00023134"/>
    </source>
</evidence>
<dbReference type="STRING" id="6265.A0A0B2V589"/>
<dbReference type="PANTHER" id="PTHR11702">
    <property type="entry name" value="DEVELOPMENTALLY REGULATED GTP-BINDING PROTEIN-RELATED"/>
    <property type="match status" value="1"/>
</dbReference>
<dbReference type="NCBIfam" id="TIGR02729">
    <property type="entry name" value="Obg_CgtA"/>
    <property type="match status" value="1"/>
</dbReference>
<evidence type="ECO:0000259" key="5">
    <source>
        <dbReference type="PROSITE" id="PS51710"/>
    </source>
</evidence>
<proteinExistence type="inferred from homology"/>
<evidence type="ECO:0000313" key="8">
    <source>
        <dbReference type="Proteomes" id="UP000031036"/>
    </source>
</evidence>
<organism evidence="7 8">
    <name type="scientific">Toxocara canis</name>
    <name type="common">Canine roundworm</name>
    <dbReference type="NCBI Taxonomy" id="6265"/>
    <lineage>
        <taxon>Eukaryota</taxon>
        <taxon>Metazoa</taxon>
        <taxon>Ecdysozoa</taxon>
        <taxon>Nematoda</taxon>
        <taxon>Chromadorea</taxon>
        <taxon>Rhabditida</taxon>
        <taxon>Spirurina</taxon>
        <taxon>Ascaridomorpha</taxon>
        <taxon>Ascaridoidea</taxon>
        <taxon>Toxocaridae</taxon>
        <taxon>Toxocara</taxon>
    </lineage>
</organism>
<evidence type="ECO:0000256" key="3">
    <source>
        <dbReference type="ARBA" id="ARBA00022741"/>
    </source>
</evidence>
<dbReference type="PANTHER" id="PTHR11702:SF31">
    <property type="entry name" value="MITOCHONDRIAL RIBOSOME-ASSOCIATED GTPASE 2"/>
    <property type="match status" value="1"/>
</dbReference>
<dbReference type="EMBL" id="JPKZ01002481">
    <property type="protein sequence ID" value="KHN76622.1"/>
    <property type="molecule type" value="Genomic_DNA"/>
</dbReference>
<dbReference type="GO" id="GO:0003924">
    <property type="term" value="F:GTPase activity"/>
    <property type="evidence" value="ECO:0007669"/>
    <property type="project" value="InterPro"/>
</dbReference>
<dbReference type="Gene3D" id="2.70.210.12">
    <property type="entry name" value="GTP1/OBG domain"/>
    <property type="match status" value="1"/>
</dbReference>
<dbReference type="PROSITE" id="PS51710">
    <property type="entry name" value="G_OBG"/>
    <property type="match status" value="1"/>
</dbReference>
<dbReference type="Pfam" id="PF01018">
    <property type="entry name" value="GTP1_OBG"/>
    <property type="match status" value="1"/>
</dbReference>
<keyword evidence="2" id="KW-0690">Ribosome biogenesis</keyword>
<dbReference type="InterPro" id="IPR014100">
    <property type="entry name" value="GTP-bd_Obg/CgtA"/>
</dbReference>
<comment type="caution">
    <text evidence="7">The sequence shown here is derived from an EMBL/GenBank/DDBJ whole genome shotgun (WGS) entry which is preliminary data.</text>
</comment>
<dbReference type="FunFam" id="2.70.210.12:FF:000001">
    <property type="entry name" value="GTPase Obg"/>
    <property type="match status" value="1"/>
</dbReference>
<keyword evidence="8" id="KW-1185">Reference proteome</keyword>
<dbReference type="SUPFAM" id="SSF52540">
    <property type="entry name" value="P-loop containing nucleoside triphosphate hydrolases"/>
    <property type="match status" value="1"/>
</dbReference>
<dbReference type="InterPro" id="IPR045086">
    <property type="entry name" value="OBG_GTPase"/>
</dbReference>
<dbReference type="PIRSF" id="PIRSF002401">
    <property type="entry name" value="GTP_bd_Obg/CgtA"/>
    <property type="match status" value="1"/>
</dbReference>
<evidence type="ECO:0000256" key="1">
    <source>
        <dbReference type="ARBA" id="ARBA00007699"/>
    </source>
</evidence>
<name>A0A0B2V589_TOXCA</name>
<dbReference type="NCBIfam" id="NF008956">
    <property type="entry name" value="PRK12299.1"/>
    <property type="match status" value="1"/>
</dbReference>
<evidence type="ECO:0000256" key="2">
    <source>
        <dbReference type="ARBA" id="ARBA00022517"/>
    </source>
</evidence>
<dbReference type="CDD" id="cd01898">
    <property type="entry name" value="Obg"/>
    <property type="match status" value="1"/>
</dbReference>